<evidence type="ECO:0000313" key="2">
    <source>
        <dbReference type="Proteomes" id="UP001501844"/>
    </source>
</evidence>
<proteinExistence type="predicted"/>
<sequence length="99" mass="11756">MEIEDRYGDLQEIYYKAENGDVIIDSNKRAGFIYKDSHRIFVEENECMKDLNNWVGVNNDQVKLKVYRPEYLETFTENITSEKLINFIESQKIDPIITN</sequence>
<organism evidence="1 2">
    <name type="scientific">Nibribacter koreensis</name>
    <dbReference type="NCBI Taxonomy" id="1084519"/>
    <lineage>
        <taxon>Bacteria</taxon>
        <taxon>Pseudomonadati</taxon>
        <taxon>Bacteroidota</taxon>
        <taxon>Cytophagia</taxon>
        <taxon>Cytophagales</taxon>
        <taxon>Hymenobacteraceae</taxon>
        <taxon>Nibribacter</taxon>
    </lineage>
</organism>
<reference evidence="2" key="1">
    <citation type="journal article" date="2019" name="Int. J. Syst. Evol. Microbiol.">
        <title>The Global Catalogue of Microorganisms (GCM) 10K type strain sequencing project: providing services to taxonomists for standard genome sequencing and annotation.</title>
        <authorList>
            <consortium name="The Broad Institute Genomics Platform"/>
            <consortium name="The Broad Institute Genome Sequencing Center for Infectious Disease"/>
            <person name="Wu L."/>
            <person name="Ma J."/>
        </authorList>
    </citation>
    <scope>NUCLEOTIDE SEQUENCE [LARGE SCALE GENOMIC DNA]</scope>
    <source>
        <strain evidence="2">JCM 17917</strain>
    </source>
</reference>
<gene>
    <name evidence="1" type="ORF">GCM10023183_15460</name>
</gene>
<name>A0ABP8FG78_9BACT</name>
<accession>A0ABP8FG78</accession>
<protein>
    <submittedName>
        <fullName evidence="1">Uncharacterized protein</fullName>
    </submittedName>
</protein>
<dbReference type="Proteomes" id="UP001501844">
    <property type="component" value="Unassembled WGS sequence"/>
</dbReference>
<evidence type="ECO:0000313" key="1">
    <source>
        <dbReference type="EMBL" id="GAA4303132.1"/>
    </source>
</evidence>
<comment type="caution">
    <text evidence="1">The sequence shown here is derived from an EMBL/GenBank/DDBJ whole genome shotgun (WGS) entry which is preliminary data.</text>
</comment>
<dbReference type="EMBL" id="BAABGX010000002">
    <property type="protein sequence ID" value="GAA4303132.1"/>
    <property type="molecule type" value="Genomic_DNA"/>
</dbReference>
<dbReference type="RefSeq" id="WP_345164364.1">
    <property type="nucleotide sequence ID" value="NZ_BAABGX010000002.1"/>
</dbReference>
<keyword evidence="2" id="KW-1185">Reference proteome</keyword>